<organism evidence="3 4">
    <name type="scientific">Aphanomyces stellatus</name>
    <dbReference type="NCBI Taxonomy" id="120398"/>
    <lineage>
        <taxon>Eukaryota</taxon>
        <taxon>Sar</taxon>
        <taxon>Stramenopiles</taxon>
        <taxon>Oomycota</taxon>
        <taxon>Saprolegniomycetes</taxon>
        <taxon>Saprolegniales</taxon>
        <taxon>Verrucalvaceae</taxon>
        <taxon>Aphanomyces</taxon>
    </lineage>
</organism>
<evidence type="ECO:0000313" key="3">
    <source>
        <dbReference type="EMBL" id="VFT79183.1"/>
    </source>
</evidence>
<evidence type="ECO:0000256" key="1">
    <source>
        <dbReference type="SAM" id="MobiDB-lite"/>
    </source>
</evidence>
<name>A0A485K7J3_9STRA</name>
<feature type="region of interest" description="Disordered" evidence="1">
    <location>
        <begin position="1"/>
        <end position="63"/>
    </location>
</feature>
<proteinExistence type="predicted"/>
<dbReference type="AlphaFoldDB" id="A0A485K7J3"/>
<accession>A0A485K7J3</accession>
<reference evidence="3 4" key="1">
    <citation type="submission" date="2019-03" db="EMBL/GenBank/DDBJ databases">
        <authorList>
            <person name="Gaulin E."/>
            <person name="Dumas B."/>
        </authorList>
    </citation>
    <scope>NUCLEOTIDE SEQUENCE [LARGE SCALE GENOMIC DNA]</scope>
    <source>
        <strain evidence="3">CBS 568.67</strain>
    </source>
</reference>
<keyword evidence="4" id="KW-1185">Reference proteome</keyword>
<feature type="compositionally biased region" description="Basic and acidic residues" evidence="1">
    <location>
        <begin position="44"/>
        <end position="63"/>
    </location>
</feature>
<dbReference type="EMBL" id="CAADRA010000190">
    <property type="protein sequence ID" value="VFT79183.1"/>
    <property type="molecule type" value="Genomic_DNA"/>
</dbReference>
<evidence type="ECO:0000313" key="4">
    <source>
        <dbReference type="Proteomes" id="UP000332933"/>
    </source>
</evidence>
<gene>
    <name evidence="3" type="primary">Aste57867_1978</name>
    <name evidence="2" type="ORF">As57867_001976</name>
    <name evidence="3" type="ORF">ASTE57867_1978</name>
</gene>
<protein>
    <submittedName>
        <fullName evidence="3">Aste57867_1978 protein</fullName>
    </submittedName>
</protein>
<sequence>MGDDASNLPANSNSDAYVDGLTTATDEVANTGPPPPVSGLKARRQSDQQFLEKQKKKLKLESGRKSISLAERTTILKDLSKSRLKEFEYKVKPDALSLSVKEEEISLKKRSIRHAEVLDEAKLMASLGYSKEDNDINASEYKRMSVRTKVETVTSRNMKWMALLQLSSAKEV</sequence>
<reference evidence="2" key="2">
    <citation type="submission" date="2019-06" db="EMBL/GenBank/DDBJ databases">
        <title>Genomics analysis of Aphanomyces spp. identifies a new class of oomycete effector associated with host adaptation.</title>
        <authorList>
            <person name="Gaulin E."/>
        </authorList>
    </citation>
    <scope>NUCLEOTIDE SEQUENCE</scope>
    <source>
        <strain evidence="2">CBS 578.67</strain>
    </source>
</reference>
<dbReference type="Proteomes" id="UP000332933">
    <property type="component" value="Unassembled WGS sequence"/>
</dbReference>
<dbReference type="EMBL" id="VJMH01000190">
    <property type="protein sequence ID" value="KAF0717992.1"/>
    <property type="molecule type" value="Genomic_DNA"/>
</dbReference>
<evidence type="ECO:0000313" key="2">
    <source>
        <dbReference type="EMBL" id="KAF0717992.1"/>
    </source>
</evidence>